<dbReference type="GO" id="GO:0004252">
    <property type="term" value="F:serine-type endopeptidase activity"/>
    <property type="evidence" value="ECO:0007669"/>
    <property type="project" value="InterPro"/>
</dbReference>
<dbReference type="PROSITE" id="PS00135">
    <property type="entry name" value="TRYPSIN_SER"/>
    <property type="match status" value="1"/>
</dbReference>
<evidence type="ECO:0000313" key="5">
    <source>
        <dbReference type="EMBL" id="KDR18840.1"/>
    </source>
</evidence>
<keyword evidence="1" id="KW-1015">Disulfide bond</keyword>
<sequence>SRIIGGMESPNIFPWVVALKLDDVPKCGGALITSEWVLTASHCLLIHMDMILAYVYRFLIATSSEYCMYLVCSLHQGVQRPDIPDILRFTVILGAHNLYMIQDMRQVVQPLSRIVRHPQYLGTNNDIALLRLSQPVSYSVVIRPICLPPSSDETYTGHYGIIAGWGLTGNGSTQTPVLLSGTVQILDNALCNQLWNVIRVPIDNSQLCAGIGNAATCGGDSGGPLAVQEQQNGFYSVVGITSFGSPGGCGNKMFPDVSTRVTFYLNWIYLVLTDA</sequence>
<dbReference type="SMART" id="SM00020">
    <property type="entry name" value="Tryp_SPc"/>
    <property type="match status" value="1"/>
</dbReference>
<dbReference type="EMBL" id="KK852669">
    <property type="protein sequence ID" value="KDR18840.1"/>
    <property type="molecule type" value="Genomic_DNA"/>
</dbReference>
<keyword evidence="3" id="KW-0720">Serine protease</keyword>
<dbReference type="InterPro" id="IPR001254">
    <property type="entry name" value="Trypsin_dom"/>
</dbReference>
<keyword evidence="3" id="KW-0378">Hydrolase</keyword>
<dbReference type="SUPFAM" id="SSF50494">
    <property type="entry name" value="Trypsin-like serine proteases"/>
    <property type="match status" value="1"/>
</dbReference>
<dbReference type="InterPro" id="IPR018114">
    <property type="entry name" value="TRYPSIN_HIS"/>
</dbReference>
<dbReference type="InterPro" id="IPR043504">
    <property type="entry name" value="Peptidase_S1_PA_chymotrypsin"/>
</dbReference>
<dbReference type="CDD" id="cd00190">
    <property type="entry name" value="Tryp_SPc"/>
    <property type="match status" value="1"/>
</dbReference>
<dbReference type="PANTHER" id="PTHR24256">
    <property type="entry name" value="TRYPTASE-RELATED"/>
    <property type="match status" value="1"/>
</dbReference>
<keyword evidence="6" id="KW-1185">Reference proteome</keyword>
<dbReference type="STRING" id="136037.A0A067R6C9"/>
<dbReference type="eggNOG" id="KOG3627">
    <property type="taxonomic scope" value="Eukaryota"/>
</dbReference>
<evidence type="ECO:0000313" key="6">
    <source>
        <dbReference type="Proteomes" id="UP000027135"/>
    </source>
</evidence>
<dbReference type="InterPro" id="IPR009003">
    <property type="entry name" value="Peptidase_S1_PA"/>
</dbReference>
<keyword evidence="3" id="KW-0645">Protease</keyword>
<dbReference type="PROSITE" id="PS50240">
    <property type="entry name" value="TRYPSIN_DOM"/>
    <property type="match status" value="1"/>
</dbReference>
<dbReference type="OMA" id="QFCASAP"/>
<evidence type="ECO:0000259" key="4">
    <source>
        <dbReference type="PROSITE" id="PS50240"/>
    </source>
</evidence>
<accession>A0A067R6C9</accession>
<evidence type="ECO:0000256" key="1">
    <source>
        <dbReference type="ARBA" id="ARBA00023157"/>
    </source>
</evidence>
<dbReference type="Gene3D" id="2.40.10.10">
    <property type="entry name" value="Trypsin-like serine proteases"/>
    <property type="match status" value="1"/>
</dbReference>
<comment type="similarity">
    <text evidence="2">Belongs to the peptidase S1 family. CLIP subfamily.</text>
</comment>
<protein>
    <recommendedName>
        <fullName evidence="4">Peptidase S1 domain-containing protein</fullName>
    </recommendedName>
</protein>
<dbReference type="InterPro" id="IPR001314">
    <property type="entry name" value="Peptidase_S1A"/>
</dbReference>
<reference evidence="5 6" key="1">
    <citation type="journal article" date="2014" name="Nat. Commun.">
        <title>Molecular traces of alternative social organization in a termite genome.</title>
        <authorList>
            <person name="Terrapon N."/>
            <person name="Li C."/>
            <person name="Robertson H.M."/>
            <person name="Ji L."/>
            <person name="Meng X."/>
            <person name="Booth W."/>
            <person name="Chen Z."/>
            <person name="Childers C.P."/>
            <person name="Glastad K.M."/>
            <person name="Gokhale K."/>
            <person name="Gowin J."/>
            <person name="Gronenberg W."/>
            <person name="Hermansen R.A."/>
            <person name="Hu H."/>
            <person name="Hunt B.G."/>
            <person name="Huylmans A.K."/>
            <person name="Khalil S.M."/>
            <person name="Mitchell R.D."/>
            <person name="Munoz-Torres M.C."/>
            <person name="Mustard J.A."/>
            <person name="Pan H."/>
            <person name="Reese J.T."/>
            <person name="Scharf M.E."/>
            <person name="Sun F."/>
            <person name="Vogel H."/>
            <person name="Xiao J."/>
            <person name="Yang W."/>
            <person name="Yang Z."/>
            <person name="Yang Z."/>
            <person name="Zhou J."/>
            <person name="Zhu J."/>
            <person name="Brent C.S."/>
            <person name="Elsik C.G."/>
            <person name="Goodisman M.A."/>
            <person name="Liberles D.A."/>
            <person name="Roe R.M."/>
            <person name="Vargo E.L."/>
            <person name="Vilcinskas A."/>
            <person name="Wang J."/>
            <person name="Bornberg-Bauer E."/>
            <person name="Korb J."/>
            <person name="Zhang G."/>
            <person name="Liebig J."/>
        </authorList>
    </citation>
    <scope>NUCLEOTIDE SEQUENCE [LARGE SCALE GENOMIC DNA]</scope>
    <source>
        <tissue evidence="5">Whole organism</tissue>
    </source>
</reference>
<organism evidence="5 6">
    <name type="scientific">Zootermopsis nevadensis</name>
    <name type="common">Dampwood termite</name>
    <dbReference type="NCBI Taxonomy" id="136037"/>
    <lineage>
        <taxon>Eukaryota</taxon>
        <taxon>Metazoa</taxon>
        <taxon>Ecdysozoa</taxon>
        <taxon>Arthropoda</taxon>
        <taxon>Hexapoda</taxon>
        <taxon>Insecta</taxon>
        <taxon>Pterygota</taxon>
        <taxon>Neoptera</taxon>
        <taxon>Polyneoptera</taxon>
        <taxon>Dictyoptera</taxon>
        <taxon>Blattodea</taxon>
        <taxon>Blattoidea</taxon>
        <taxon>Termitoidae</taxon>
        <taxon>Termopsidae</taxon>
        <taxon>Zootermopsis</taxon>
    </lineage>
</organism>
<dbReference type="InterPro" id="IPR033116">
    <property type="entry name" value="TRYPSIN_SER"/>
</dbReference>
<dbReference type="GO" id="GO:0006508">
    <property type="term" value="P:proteolysis"/>
    <property type="evidence" value="ECO:0007669"/>
    <property type="project" value="UniProtKB-KW"/>
</dbReference>
<gene>
    <name evidence="5" type="ORF">L798_07286</name>
</gene>
<evidence type="ECO:0000256" key="2">
    <source>
        <dbReference type="ARBA" id="ARBA00024195"/>
    </source>
</evidence>
<feature type="domain" description="Peptidase S1" evidence="4">
    <location>
        <begin position="3"/>
        <end position="273"/>
    </location>
</feature>
<dbReference type="InterPro" id="IPR051487">
    <property type="entry name" value="Ser/Thr_Proteases_Immune/Dev"/>
</dbReference>
<dbReference type="InParanoid" id="A0A067R6C9"/>
<proteinExistence type="inferred from homology"/>
<name>A0A067R6C9_ZOONE</name>
<dbReference type="PROSITE" id="PS00134">
    <property type="entry name" value="TRYPSIN_HIS"/>
    <property type="match status" value="1"/>
</dbReference>
<dbReference type="Proteomes" id="UP000027135">
    <property type="component" value="Unassembled WGS sequence"/>
</dbReference>
<dbReference type="PRINTS" id="PR00722">
    <property type="entry name" value="CHYMOTRYPSIN"/>
</dbReference>
<dbReference type="AlphaFoldDB" id="A0A067R6C9"/>
<feature type="non-terminal residue" evidence="5">
    <location>
        <position position="1"/>
    </location>
</feature>
<evidence type="ECO:0000256" key="3">
    <source>
        <dbReference type="RuleBase" id="RU363034"/>
    </source>
</evidence>
<dbReference type="Pfam" id="PF00089">
    <property type="entry name" value="Trypsin"/>
    <property type="match status" value="2"/>
</dbReference>